<dbReference type="InterPro" id="IPR000639">
    <property type="entry name" value="Epox_hydrolase-like"/>
</dbReference>
<dbReference type="PRINTS" id="PR00111">
    <property type="entry name" value="ABHYDROLASE"/>
</dbReference>
<dbReference type="AlphaFoldDB" id="A0AA91PBT9"/>
<reference evidence="4 5" key="1">
    <citation type="submission" date="2017-04" db="EMBL/GenBank/DDBJ databases">
        <title>The new phylogeny of genus Mycobacterium.</title>
        <authorList>
            <person name="Tortoli E."/>
            <person name="Trovato A."/>
            <person name="Cirillo D.M."/>
        </authorList>
    </citation>
    <scope>NUCLEOTIDE SEQUENCE [LARGE SCALE GENOMIC DNA]</scope>
    <source>
        <strain evidence="4 5">KCTC 19819</strain>
    </source>
</reference>
<keyword evidence="2" id="KW-0812">Transmembrane</keyword>
<organism evidence="4 5">
    <name type="scientific">Mycolicibacillus koreensis</name>
    <dbReference type="NCBI Taxonomy" id="1069220"/>
    <lineage>
        <taxon>Bacteria</taxon>
        <taxon>Bacillati</taxon>
        <taxon>Actinomycetota</taxon>
        <taxon>Actinomycetes</taxon>
        <taxon>Mycobacteriales</taxon>
        <taxon>Mycobacteriaceae</taxon>
        <taxon>Mycolicibacillus</taxon>
    </lineage>
</organism>
<keyword evidence="4" id="KW-0378">Hydrolase</keyword>
<dbReference type="PANTHER" id="PTHR43194">
    <property type="entry name" value="HYDROLASE ALPHA/BETA FOLD FAMILY"/>
    <property type="match status" value="1"/>
</dbReference>
<evidence type="ECO:0000256" key="2">
    <source>
        <dbReference type="SAM" id="Phobius"/>
    </source>
</evidence>
<keyword evidence="2" id="KW-0472">Membrane</keyword>
<dbReference type="GO" id="GO:0016787">
    <property type="term" value="F:hydrolase activity"/>
    <property type="evidence" value="ECO:0007669"/>
    <property type="project" value="UniProtKB-KW"/>
</dbReference>
<comment type="caution">
    <text evidence="4">The sequence shown here is derived from an EMBL/GenBank/DDBJ whole genome shotgun (WGS) entry which is preliminary data.</text>
</comment>
<protein>
    <submittedName>
        <fullName evidence="4">Alpha/beta hydrolase</fullName>
    </submittedName>
</protein>
<keyword evidence="5" id="KW-1185">Reference proteome</keyword>
<dbReference type="InterPro" id="IPR050228">
    <property type="entry name" value="Carboxylesterase_BioH"/>
</dbReference>
<name>A0AA91PBT9_9MYCO</name>
<dbReference type="InterPro" id="IPR000073">
    <property type="entry name" value="AB_hydrolase_1"/>
</dbReference>
<gene>
    <name evidence="4" type="ORF">B8W67_17010</name>
</gene>
<evidence type="ECO:0000256" key="1">
    <source>
        <dbReference type="SAM" id="MobiDB-lite"/>
    </source>
</evidence>
<feature type="region of interest" description="Disordered" evidence="1">
    <location>
        <begin position="1"/>
        <end position="23"/>
    </location>
</feature>
<dbReference type="Proteomes" id="UP000193577">
    <property type="component" value="Unassembled WGS sequence"/>
</dbReference>
<evidence type="ECO:0000259" key="3">
    <source>
        <dbReference type="Pfam" id="PF00561"/>
    </source>
</evidence>
<dbReference type="EMBL" id="NCXO01000049">
    <property type="protein sequence ID" value="OSC30320.1"/>
    <property type="molecule type" value="Genomic_DNA"/>
</dbReference>
<dbReference type="InterPro" id="IPR029058">
    <property type="entry name" value="AB_hydrolase_fold"/>
</dbReference>
<proteinExistence type="predicted"/>
<sequence>MGAAARRRRPRTAAHSGDGHRRAREAELAADLAADARRGHRGRVAQGRRDGGRRGAPTTLVVAGARAAARRGGPGGRVSEVFTEPTEVTVAGGPVRVYTGGQRGPVLLLLHGAMLDTAAGVWRRVGPALAGEHRVVAVDLPRHGGSRPWRGVLDDAFFRRFLPALLDALALPSVVVIGLSMGAGIGIGAALDHPDRVRGLVAAGPGGLGATRPPQLGTWAALHTPGLLRATSFVLARFPRLIATSMAGQLTAGRHTADFDAIVADATAEARAKNRHGEPALDDWQVHAYGPRAMRLDLLPALADLSVPTLWLRGANDPLVSAEVMAAAHAATPGSRLVTVPDAGHIVPYDQPAAFTAAVTEFLAALPD</sequence>
<keyword evidence="2" id="KW-1133">Transmembrane helix</keyword>
<evidence type="ECO:0000313" key="5">
    <source>
        <dbReference type="Proteomes" id="UP000193577"/>
    </source>
</evidence>
<dbReference type="Pfam" id="PF00561">
    <property type="entry name" value="Abhydrolase_1"/>
    <property type="match status" value="1"/>
</dbReference>
<feature type="compositionally biased region" description="Basic residues" evidence="1">
    <location>
        <begin position="1"/>
        <end position="12"/>
    </location>
</feature>
<evidence type="ECO:0000313" key="4">
    <source>
        <dbReference type="EMBL" id="OSC30320.1"/>
    </source>
</evidence>
<dbReference type="PANTHER" id="PTHR43194:SF5">
    <property type="entry name" value="PIMELOYL-[ACYL-CARRIER PROTEIN] METHYL ESTER ESTERASE"/>
    <property type="match status" value="1"/>
</dbReference>
<dbReference type="SUPFAM" id="SSF53474">
    <property type="entry name" value="alpha/beta-Hydrolases"/>
    <property type="match status" value="1"/>
</dbReference>
<accession>A0AA91PBT9</accession>
<dbReference type="PRINTS" id="PR00412">
    <property type="entry name" value="EPOXHYDRLASE"/>
</dbReference>
<feature type="transmembrane region" description="Helical" evidence="2">
    <location>
        <begin position="169"/>
        <end position="191"/>
    </location>
</feature>
<feature type="domain" description="AB hydrolase-1" evidence="3">
    <location>
        <begin position="105"/>
        <end position="350"/>
    </location>
</feature>
<dbReference type="Gene3D" id="3.40.50.1820">
    <property type="entry name" value="alpha/beta hydrolase"/>
    <property type="match status" value="1"/>
</dbReference>